<feature type="region of interest" description="Disordered" evidence="1">
    <location>
        <begin position="100"/>
        <end position="125"/>
    </location>
</feature>
<dbReference type="WBParaSite" id="nRc.2.0.1.t18752-RA">
    <property type="protein sequence ID" value="nRc.2.0.1.t18752-RA"/>
    <property type="gene ID" value="nRc.2.0.1.g18752"/>
</dbReference>
<keyword evidence="2" id="KW-1185">Reference proteome</keyword>
<dbReference type="AlphaFoldDB" id="A0A915IYD8"/>
<organism evidence="2 3">
    <name type="scientific">Romanomermis culicivorax</name>
    <name type="common">Nematode worm</name>
    <dbReference type="NCBI Taxonomy" id="13658"/>
    <lineage>
        <taxon>Eukaryota</taxon>
        <taxon>Metazoa</taxon>
        <taxon>Ecdysozoa</taxon>
        <taxon>Nematoda</taxon>
        <taxon>Enoplea</taxon>
        <taxon>Dorylaimia</taxon>
        <taxon>Mermithida</taxon>
        <taxon>Mermithoidea</taxon>
        <taxon>Mermithidae</taxon>
        <taxon>Romanomermis</taxon>
    </lineage>
</organism>
<reference evidence="3" key="1">
    <citation type="submission" date="2022-11" db="UniProtKB">
        <authorList>
            <consortium name="WormBaseParasite"/>
        </authorList>
    </citation>
    <scope>IDENTIFICATION</scope>
</reference>
<evidence type="ECO:0000313" key="3">
    <source>
        <dbReference type="WBParaSite" id="nRc.2.0.1.t18752-RA"/>
    </source>
</evidence>
<evidence type="ECO:0000256" key="1">
    <source>
        <dbReference type="SAM" id="MobiDB-lite"/>
    </source>
</evidence>
<name>A0A915IYD8_ROMCU</name>
<protein>
    <submittedName>
        <fullName evidence="3">Uncharacterized protein</fullName>
    </submittedName>
</protein>
<dbReference type="Proteomes" id="UP000887565">
    <property type="component" value="Unplaced"/>
</dbReference>
<accession>A0A915IYD8</accession>
<sequence length="125" mass="14626">MMDELHEHGLGSYITEFISGGLKNYAYRLYSPSTDQYHQVIKGQDRKKGKLINLYKDISEKEGTGAATTKRKFYKFLYNFKNFYKFLWVKVLAHKTLEPLEPNGLTDKRKKGRNNRAAGEKIEDR</sequence>
<proteinExistence type="predicted"/>
<evidence type="ECO:0000313" key="2">
    <source>
        <dbReference type="Proteomes" id="UP000887565"/>
    </source>
</evidence>